<proteinExistence type="predicted"/>
<dbReference type="OrthoDB" id="2200705at2759"/>
<keyword evidence="2" id="KW-1185">Reference proteome</keyword>
<protein>
    <submittedName>
        <fullName evidence="1">Uncharacterized protein</fullName>
    </submittedName>
</protein>
<organism evidence="1 2">
    <name type="scientific">Pseudoloma neurophilia</name>
    <dbReference type="NCBI Taxonomy" id="146866"/>
    <lineage>
        <taxon>Eukaryota</taxon>
        <taxon>Fungi</taxon>
        <taxon>Fungi incertae sedis</taxon>
        <taxon>Microsporidia</taxon>
        <taxon>Pseudoloma</taxon>
    </lineage>
</organism>
<gene>
    <name evidence="1" type="ORF">M153_14100002212</name>
</gene>
<accession>A0A0R0M0K9</accession>
<dbReference type="VEuPathDB" id="MicrosporidiaDB:M153_14100002212"/>
<evidence type="ECO:0000313" key="2">
    <source>
        <dbReference type="Proteomes" id="UP000051530"/>
    </source>
</evidence>
<dbReference type="AlphaFoldDB" id="A0A0R0M0K9"/>
<dbReference type="EMBL" id="LGUB01000467">
    <property type="protein sequence ID" value="KRH93150.1"/>
    <property type="molecule type" value="Genomic_DNA"/>
</dbReference>
<evidence type="ECO:0000313" key="1">
    <source>
        <dbReference type="EMBL" id="KRH93150.1"/>
    </source>
</evidence>
<comment type="caution">
    <text evidence="1">The sequence shown here is derived from an EMBL/GenBank/DDBJ whole genome shotgun (WGS) entry which is preliminary data.</text>
</comment>
<reference evidence="1 2" key="1">
    <citation type="submission" date="2015-07" db="EMBL/GenBank/DDBJ databases">
        <title>The genome of Pseudoloma neurophilia, a relevant intracellular parasite of the zebrafish.</title>
        <authorList>
            <person name="Ndikumana S."/>
            <person name="Pelin A."/>
            <person name="Sanders J."/>
            <person name="Corradi N."/>
        </authorList>
    </citation>
    <scope>NUCLEOTIDE SEQUENCE [LARGE SCALE GENOMIC DNA]</scope>
    <source>
        <strain evidence="1 2">MK1</strain>
    </source>
</reference>
<dbReference type="Proteomes" id="UP000051530">
    <property type="component" value="Unassembled WGS sequence"/>
</dbReference>
<name>A0A0R0M0K9_9MICR</name>
<sequence length="45" mass="5236">MPDLEDLIESFPNVFKNLNRPVEFFLIEKCLINTEEGKIVVKKGQ</sequence>